<reference evidence="2 3" key="1">
    <citation type="submission" date="2019-08" db="EMBL/GenBank/DDBJ databases">
        <title>Deep-cultivation of Planctomycetes and their phenomic and genomic characterization uncovers novel biology.</title>
        <authorList>
            <person name="Wiegand S."/>
            <person name="Jogler M."/>
            <person name="Boedeker C."/>
            <person name="Pinto D."/>
            <person name="Vollmers J."/>
            <person name="Rivas-Marin E."/>
            <person name="Kohn T."/>
            <person name="Peeters S.H."/>
            <person name="Heuer A."/>
            <person name="Rast P."/>
            <person name="Oberbeckmann S."/>
            <person name="Bunk B."/>
            <person name="Jeske O."/>
            <person name="Meyerdierks A."/>
            <person name="Storesund J.E."/>
            <person name="Kallscheuer N."/>
            <person name="Luecker S."/>
            <person name="Lage O.M."/>
            <person name="Pohl T."/>
            <person name="Merkel B.J."/>
            <person name="Hornburger P."/>
            <person name="Mueller R.-W."/>
            <person name="Bruemmer F."/>
            <person name="Labrenz M."/>
            <person name="Spormann A.M."/>
            <person name="Op Den Camp H."/>
            <person name="Overmann J."/>
            <person name="Amann R."/>
            <person name="Jetten M.S.M."/>
            <person name="Mascher T."/>
            <person name="Medema M.H."/>
            <person name="Devos D.P."/>
            <person name="Kaster A.-K."/>
            <person name="Ovreas L."/>
            <person name="Rohde M."/>
            <person name="Galperin M.Y."/>
            <person name="Jogler C."/>
        </authorList>
    </citation>
    <scope>NUCLEOTIDE SEQUENCE [LARGE SCALE GENOMIC DNA]</scope>
    <source>
        <strain evidence="2 3">LF1</strain>
    </source>
</reference>
<dbReference type="Gene3D" id="2.60.40.10">
    <property type="entry name" value="Immunoglobulins"/>
    <property type="match status" value="1"/>
</dbReference>
<keyword evidence="3" id="KW-1185">Reference proteome</keyword>
<dbReference type="SUPFAM" id="SSF49309">
    <property type="entry name" value="Transglutaminase, two C-terminal domains"/>
    <property type="match status" value="1"/>
</dbReference>
<dbReference type="Proteomes" id="UP000322699">
    <property type="component" value="Unassembled WGS sequence"/>
</dbReference>
<feature type="compositionally biased region" description="Pro residues" evidence="1">
    <location>
        <begin position="758"/>
        <end position="777"/>
    </location>
</feature>
<feature type="compositionally biased region" description="Polar residues" evidence="1">
    <location>
        <begin position="741"/>
        <end position="750"/>
    </location>
</feature>
<comment type="caution">
    <text evidence="2">The sequence shown here is derived from an EMBL/GenBank/DDBJ whole genome shotgun (WGS) entry which is preliminary data.</text>
</comment>
<evidence type="ECO:0000256" key="1">
    <source>
        <dbReference type="SAM" id="MobiDB-lite"/>
    </source>
</evidence>
<name>A0A5B1CMU0_9BACT</name>
<feature type="compositionally biased region" description="Low complexity" evidence="1">
    <location>
        <begin position="778"/>
        <end position="792"/>
    </location>
</feature>
<protein>
    <submittedName>
        <fullName evidence="2">Large cysteine-rich periplasmic protein OmcB</fullName>
    </submittedName>
</protein>
<accession>A0A5B1CMU0</accession>
<evidence type="ECO:0000313" key="2">
    <source>
        <dbReference type="EMBL" id="KAA1262328.1"/>
    </source>
</evidence>
<proteinExistence type="predicted"/>
<dbReference type="GO" id="GO:0003810">
    <property type="term" value="F:protein-glutamine gamma-glutamyltransferase activity"/>
    <property type="evidence" value="ECO:0007669"/>
    <property type="project" value="InterPro"/>
</dbReference>
<dbReference type="InterPro" id="IPR036238">
    <property type="entry name" value="Transglutaminase_C_sf"/>
</dbReference>
<dbReference type="InterPro" id="IPR013783">
    <property type="entry name" value="Ig-like_fold"/>
</dbReference>
<feature type="region of interest" description="Disordered" evidence="1">
    <location>
        <begin position="739"/>
        <end position="806"/>
    </location>
</feature>
<dbReference type="PANTHER" id="PTHR35902:SF3">
    <property type="entry name" value="NPCBM-ASSOCIATED, NEW3 DOMAIN OF ALPHA-GALACTOSIDASE"/>
    <property type="match status" value="1"/>
</dbReference>
<dbReference type="AlphaFoldDB" id="A0A5B1CMU0"/>
<gene>
    <name evidence="2" type="primary">omcB_5</name>
    <name evidence="2" type="ORF">LF1_48920</name>
</gene>
<sequence length="928" mass="97543">MLCVAVTAIALLVAVSSGCTRLRLPAIDPTGSCLFSPLPTTTGLALPGSGGEGCGCLGCLGNGSCLSNFGNCFRKPDFAWPTPAFPEPVDPPPCAVPSASTALGASNEPCVPSAACNGSCLTGPRAVLLGDEIDAGCGCPGNTCVGNCLGNLPDRGKRGCILLSPQKVVAPVGGEVVLLSGVCGTDGYLQMNEKLEWMLAPDSVGNFIQVGDDDPGVIGRLVGSSTRPEKRDPSYAIGITSTKQTLITRGNTDPRDDVKLEKGQTWLTISSPSEGVSHVTVLAPESECWDQRKATTTIYWVDAKWVFPSNQILPAGQPADLNTHVTRSEGGLPAEGWIVRYEIMNPELATFAGTNGSSLVEVPVNASGDAAAQLVPTPGTSGTALVNMQVIRPGGKLDNVPKLTLGEGQTYITWSSPKLAIRAGAPEVASFNVPFTVAAVVSNPGNQPATNVRVDVPLPPGTSAVRADSFAQILPNSVSWEIGTIPPQTELELFMDVVAQSPVDLNYVARGDGLISEDTVRVDIFRPSLSLAVRPLETRVEAGQPVTFIIDVKNTSDRPLTNAKLVVNGDGAMIHESGDVRVEDIKGGALQPGETWEKKVIYTPTSSGRRCINVETTTDGGQRAVAESCVTAINPIPETPVLSARIDAIDRMATGQEVTATAQIFNEGRGDAKNVKVEMVFDPQLQPIFATEGADQTRLGQNIISWTVPEIKAGSSVPLAGKFRAININPRAAVRVRAQSEEGSTANADLSINILDGTPPPAPPRQPDLPPASPAPRIPGGAAPQPLQGAPDELPPPAPLGPQRSGRMQTSIIGLSNPVRVNDPIRYTIRVVNDTNTPDSQIDIQFPLADGVKLENLVPTTNPELGLYEIKNGKVLLPYVPNLAPGEAVEYNVVLSSNQPQTFPFEVMVRSENNPDGYVESIPTTVVP</sequence>
<dbReference type="EMBL" id="VRLW01000001">
    <property type="protein sequence ID" value="KAA1262328.1"/>
    <property type="molecule type" value="Genomic_DNA"/>
</dbReference>
<organism evidence="2 3">
    <name type="scientific">Rubripirellula obstinata</name>
    <dbReference type="NCBI Taxonomy" id="406547"/>
    <lineage>
        <taxon>Bacteria</taxon>
        <taxon>Pseudomonadati</taxon>
        <taxon>Planctomycetota</taxon>
        <taxon>Planctomycetia</taxon>
        <taxon>Pirellulales</taxon>
        <taxon>Pirellulaceae</taxon>
        <taxon>Rubripirellula</taxon>
    </lineage>
</organism>
<evidence type="ECO:0000313" key="3">
    <source>
        <dbReference type="Proteomes" id="UP000322699"/>
    </source>
</evidence>
<dbReference type="PANTHER" id="PTHR35902">
    <property type="entry name" value="S-LAYER DOMAIN-LIKE PROTEIN-RELATED"/>
    <property type="match status" value="1"/>
</dbReference>